<reference evidence="2" key="1">
    <citation type="journal article" date="2020" name="Stud. Mycol.">
        <title>101 Dothideomycetes genomes: a test case for predicting lifestyles and emergence of pathogens.</title>
        <authorList>
            <person name="Haridas S."/>
            <person name="Albert R."/>
            <person name="Binder M."/>
            <person name="Bloem J."/>
            <person name="Labutti K."/>
            <person name="Salamov A."/>
            <person name="Andreopoulos B."/>
            <person name="Baker S."/>
            <person name="Barry K."/>
            <person name="Bills G."/>
            <person name="Bluhm B."/>
            <person name="Cannon C."/>
            <person name="Castanera R."/>
            <person name="Culley D."/>
            <person name="Daum C."/>
            <person name="Ezra D."/>
            <person name="Gonzalez J."/>
            <person name="Henrissat B."/>
            <person name="Kuo A."/>
            <person name="Liang C."/>
            <person name="Lipzen A."/>
            <person name="Lutzoni F."/>
            <person name="Magnuson J."/>
            <person name="Mondo S."/>
            <person name="Nolan M."/>
            <person name="Ohm R."/>
            <person name="Pangilinan J."/>
            <person name="Park H.-J."/>
            <person name="Ramirez L."/>
            <person name="Alfaro M."/>
            <person name="Sun H."/>
            <person name="Tritt A."/>
            <person name="Yoshinaga Y."/>
            <person name="Zwiers L.-H."/>
            <person name="Turgeon B."/>
            <person name="Goodwin S."/>
            <person name="Spatafora J."/>
            <person name="Crous P."/>
            <person name="Grigoriev I."/>
        </authorList>
    </citation>
    <scope>NUCLEOTIDE SEQUENCE</scope>
    <source>
        <strain evidence="2">CBS 113389</strain>
    </source>
</reference>
<dbReference type="RefSeq" id="XP_033585120.1">
    <property type="nucleotide sequence ID" value="XM_033738482.1"/>
</dbReference>
<dbReference type="Gene3D" id="2.120.10.30">
    <property type="entry name" value="TolB, C-terminal domain"/>
    <property type="match status" value="1"/>
</dbReference>
<dbReference type="PANTHER" id="PTHR47064">
    <property type="entry name" value="PUTATIVE (AFU_ORTHOLOGUE AFUA_1G08990)-RELATED"/>
    <property type="match status" value="1"/>
</dbReference>
<dbReference type="InterPro" id="IPR013658">
    <property type="entry name" value="SGL"/>
</dbReference>
<gene>
    <name evidence="2" type="ORF">BDY17DRAFT_54254</name>
</gene>
<dbReference type="InterPro" id="IPR011042">
    <property type="entry name" value="6-blade_b-propeller_TolB-like"/>
</dbReference>
<dbReference type="AlphaFoldDB" id="A0A6A6PF35"/>
<dbReference type="EMBL" id="MU001643">
    <property type="protein sequence ID" value="KAF2478550.1"/>
    <property type="molecule type" value="Genomic_DNA"/>
</dbReference>
<protein>
    <recommendedName>
        <fullName evidence="1">SMP-30/Gluconolactonase/LRE-like region domain-containing protein</fullName>
    </recommendedName>
</protein>
<keyword evidence="3" id="KW-1185">Reference proteome</keyword>
<dbReference type="GeneID" id="54479484"/>
<evidence type="ECO:0000313" key="3">
    <source>
        <dbReference type="Proteomes" id="UP000799767"/>
    </source>
</evidence>
<dbReference type="PANTHER" id="PTHR47064:SF2">
    <property type="entry name" value="SMP-30_GLUCONOLACTONASE_LRE-LIKE REGION DOMAIN-CONTAINING PROTEIN-RELATED"/>
    <property type="match status" value="1"/>
</dbReference>
<feature type="domain" description="SMP-30/Gluconolactonase/LRE-like region" evidence="1">
    <location>
        <begin position="255"/>
        <end position="318"/>
    </location>
</feature>
<accession>A0A6A6PF35</accession>
<name>A0A6A6PF35_9PEZI</name>
<feature type="domain" description="SMP-30/Gluconolactonase/LRE-like region" evidence="1">
    <location>
        <begin position="133"/>
        <end position="233"/>
    </location>
</feature>
<dbReference type="SUPFAM" id="SSF63829">
    <property type="entry name" value="Calcium-dependent phosphotriesterase"/>
    <property type="match status" value="1"/>
</dbReference>
<dbReference type="Proteomes" id="UP000799767">
    <property type="component" value="Unassembled WGS sequence"/>
</dbReference>
<sequence length="356" mass="39304">MPKQTYTTLTTYDTARAHGGDIKYAQSALPSDPGFVAYHASFSQLLGSAPKLHLVEQRADKFAHEAGVYIKSTGKNYFTSNYQSGRTVENYAVDCKTYEITEDKWEGVVNANGACHWNDRVLYCVQGSYTVPSSLIAVDPSTGTSSVVIDNFYGREFNSINDVVIHHERREIWFTDPTYGYEQAFRPSPLLPSQVYRFKPSTGQIWCVADGFAQCNGLCFSPDYKKMYITDTGALQAHGTPGTGHAITPNPRLPASIYSYDVVDNGTRLANRMMFAFTDSGIPDGIKCDEAGNVYSGCGDGVHVWDPLGTLIGKIYTGCVVANFNFVKGGMWLMAEEKLFFCELEAKGTLVQLECE</sequence>
<evidence type="ECO:0000313" key="2">
    <source>
        <dbReference type="EMBL" id="KAF2478550.1"/>
    </source>
</evidence>
<dbReference type="Pfam" id="PF08450">
    <property type="entry name" value="SGL"/>
    <property type="match status" value="2"/>
</dbReference>
<dbReference type="OrthoDB" id="423498at2759"/>
<organism evidence="2 3">
    <name type="scientific">Neohortaea acidophila</name>
    <dbReference type="NCBI Taxonomy" id="245834"/>
    <lineage>
        <taxon>Eukaryota</taxon>
        <taxon>Fungi</taxon>
        <taxon>Dikarya</taxon>
        <taxon>Ascomycota</taxon>
        <taxon>Pezizomycotina</taxon>
        <taxon>Dothideomycetes</taxon>
        <taxon>Dothideomycetidae</taxon>
        <taxon>Mycosphaerellales</taxon>
        <taxon>Teratosphaeriaceae</taxon>
        <taxon>Neohortaea</taxon>
    </lineage>
</organism>
<evidence type="ECO:0000259" key="1">
    <source>
        <dbReference type="Pfam" id="PF08450"/>
    </source>
</evidence>
<proteinExistence type="predicted"/>
<dbReference type="InterPro" id="IPR052988">
    <property type="entry name" value="Oryzine_lactonohydrolase"/>
</dbReference>